<accession>A0A9Q1KUY5</accession>
<evidence type="ECO:0000256" key="1">
    <source>
        <dbReference type="SAM" id="MobiDB-lite"/>
    </source>
</evidence>
<feature type="region of interest" description="Disordered" evidence="1">
    <location>
        <begin position="255"/>
        <end position="278"/>
    </location>
</feature>
<sequence length="327" mass="36492">MQGHKGKPTIEQWISFWFRGCNKYHEPVGGVIVRPFSTSWEWLLANLHFFPIGYARSSCQLDAGCIRPGTFSIASLMASGIGYCLPTAILASIYKGLNELSHSLHPGRSGGHFPAHFRYAWLAKNFDIYDYLVTLVEPSRFGLKRPKNSLVLGGAFAGIHPSSTDLRRLLWMTISYRGPTLLILSAFVRVLSLTVVKITSSWSTINRTDSVDNLTSTIFLVRKQCFAVITCSRTMEQGPKSYFLDDTLISSTCNPHASDSKRKRSDLSDTNTLEDEGKLGSKPKLMIVRSRKPLEPFVPPMEDGSFRVKIPRIDVVIPAMPIPVIPI</sequence>
<protein>
    <submittedName>
        <fullName evidence="2">Uncharacterized protein</fullName>
    </submittedName>
</protein>
<keyword evidence="3" id="KW-1185">Reference proteome</keyword>
<evidence type="ECO:0000313" key="3">
    <source>
        <dbReference type="Proteomes" id="UP001153076"/>
    </source>
</evidence>
<evidence type="ECO:0000313" key="2">
    <source>
        <dbReference type="EMBL" id="KAJ8449515.1"/>
    </source>
</evidence>
<comment type="caution">
    <text evidence="2">The sequence shown here is derived from an EMBL/GenBank/DDBJ whole genome shotgun (WGS) entry which is preliminary data.</text>
</comment>
<reference evidence="2" key="1">
    <citation type="submission" date="2022-04" db="EMBL/GenBank/DDBJ databases">
        <title>Carnegiea gigantea Genome sequencing and assembly v2.</title>
        <authorList>
            <person name="Copetti D."/>
            <person name="Sanderson M.J."/>
            <person name="Burquez A."/>
            <person name="Wojciechowski M.F."/>
        </authorList>
    </citation>
    <scope>NUCLEOTIDE SEQUENCE</scope>
    <source>
        <strain evidence="2">SGP5-SGP5p</strain>
        <tissue evidence="2">Aerial part</tissue>
    </source>
</reference>
<gene>
    <name evidence="2" type="ORF">Cgig2_005537</name>
</gene>
<dbReference type="OrthoDB" id="694455at2759"/>
<dbReference type="EMBL" id="JAKOGI010000020">
    <property type="protein sequence ID" value="KAJ8449515.1"/>
    <property type="molecule type" value="Genomic_DNA"/>
</dbReference>
<organism evidence="2 3">
    <name type="scientific">Carnegiea gigantea</name>
    <dbReference type="NCBI Taxonomy" id="171969"/>
    <lineage>
        <taxon>Eukaryota</taxon>
        <taxon>Viridiplantae</taxon>
        <taxon>Streptophyta</taxon>
        <taxon>Embryophyta</taxon>
        <taxon>Tracheophyta</taxon>
        <taxon>Spermatophyta</taxon>
        <taxon>Magnoliopsida</taxon>
        <taxon>eudicotyledons</taxon>
        <taxon>Gunneridae</taxon>
        <taxon>Pentapetalae</taxon>
        <taxon>Caryophyllales</taxon>
        <taxon>Cactineae</taxon>
        <taxon>Cactaceae</taxon>
        <taxon>Cactoideae</taxon>
        <taxon>Echinocereeae</taxon>
        <taxon>Carnegiea</taxon>
    </lineage>
</organism>
<name>A0A9Q1KUY5_9CARY</name>
<dbReference type="Proteomes" id="UP001153076">
    <property type="component" value="Unassembled WGS sequence"/>
</dbReference>
<dbReference type="AlphaFoldDB" id="A0A9Q1KUY5"/>
<proteinExistence type="predicted"/>